<evidence type="ECO:0000256" key="3">
    <source>
        <dbReference type="PIRSR" id="PIRSR604469-1"/>
    </source>
</evidence>
<evidence type="ECO:0000256" key="1">
    <source>
        <dbReference type="ARBA" id="ARBA00009184"/>
    </source>
</evidence>
<dbReference type="Gene3D" id="3.40.50.1000">
    <property type="entry name" value="HAD superfamily/HAD-like"/>
    <property type="match status" value="1"/>
</dbReference>
<dbReference type="Proteomes" id="UP000697127">
    <property type="component" value="Unassembled WGS sequence"/>
</dbReference>
<dbReference type="Pfam" id="PF08302">
    <property type="entry name" value="tRNA_lig_CPD"/>
    <property type="match status" value="1"/>
</dbReference>
<dbReference type="InterPro" id="IPR019039">
    <property type="entry name" value="T4-Rnl1-like_N"/>
</dbReference>
<evidence type="ECO:0000313" key="7">
    <source>
        <dbReference type="EMBL" id="KAG0689462.1"/>
    </source>
</evidence>
<dbReference type="NCBIfam" id="TIGR01488">
    <property type="entry name" value="HAD-SF-IB"/>
    <property type="match status" value="1"/>
</dbReference>
<dbReference type="GO" id="GO:0005524">
    <property type="term" value="F:ATP binding"/>
    <property type="evidence" value="ECO:0007669"/>
    <property type="project" value="InterPro"/>
</dbReference>
<accession>A0A9P7BEL4</accession>
<evidence type="ECO:0000259" key="4">
    <source>
        <dbReference type="Pfam" id="PF08302"/>
    </source>
</evidence>
<feature type="domain" description="T4 RNA ligase 1-like N-terminal" evidence="6">
    <location>
        <begin position="379"/>
        <end position="605"/>
    </location>
</feature>
<dbReference type="GO" id="GO:0003972">
    <property type="term" value="F:RNA ligase (ATP) activity"/>
    <property type="evidence" value="ECO:0007669"/>
    <property type="project" value="InterPro"/>
</dbReference>
<dbReference type="GO" id="GO:0036424">
    <property type="term" value="F:L-phosphoserine phosphatase activity"/>
    <property type="evidence" value="ECO:0007669"/>
    <property type="project" value="InterPro"/>
</dbReference>
<dbReference type="SFLD" id="SFLDS00003">
    <property type="entry name" value="Haloacid_Dehalogenase"/>
    <property type="match status" value="1"/>
</dbReference>
<dbReference type="InterPro" id="IPR023214">
    <property type="entry name" value="HAD_sf"/>
</dbReference>
<dbReference type="GO" id="GO:0006388">
    <property type="term" value="P:tRNA splicing, via endonucleolytic cleavage and ligation"/>
    <property type="evidence" value="ECO:0007669"/>
    <property type="project" value="InterPro"/>
</dbReference>
<keyword evidence="8" id="KW-1185">Reference proteome</keyword>
<organism evidence="7 8">
    <name type="scientific">Pichia californica</name>
    <dbReference type="NCBI Taxonomy" id="460514"/>
    <lineage>
        <taxon>Eukaryota</taxon>
        <taxon>Fungi</taxon>
        <taxon>Dikarya</taxon>
        <taxon>Ascomycota</taxon>
        <taxon>Saccharomycotina</taxon>
        <taxon>Pichiomycetes</taxon>
        <taxon>Pichiales</taxon>
        <taxon>Pichiaceae</taxon>
        <taxon>Pichia</taxon>
    </lineage>
</organism>
<feature type="active site" description="Proton donor" evidence="3">
    <location>
        <position position="110"/>
    </location>
</feature>
<evidence type="ECO:0000259" key="5">
    <source>
        <dbReference type="Pfam" id="PF08303"/>
    </source>
</evidence>
<feature type="domain" description="tRNA ligase phosphodiesterase" evidence="4">
    <location>
        <begin position="877"/>
        <end position="1108"/>
    </location>
</feature>
<comment type="similarity">
    <text evidence="1">Belongs to the HAD-like hydrolase superfamily. SerB family.</text>
</comment>
<dbReference type="Pfam" id="PF00702">
    <property type="entry name" value="Hydrolase"/>
    <property type="match status" value="1"/>
</dbReference>
<evidence type="ECO:0000259" key="6">
    <source>
        <dbReference type="Pfam" id="PF09511"/>
    </source>
</evidence>
<dbReference type="CDD" id="cd07500">
    <property type="entry name" value="HAD_PSP"/>
    <property type="match status" value="1"/>
</dbReference>
<protein>
    <recommendedName>
        <fullName evidence="2">O-phosphoserine phosphohydrolase</fullName>
    </recommendedName>
</protein>
<dbReference type="PANTHER" id="PTHR32004">
    <property type="entry name" value="TRNA LIGASE"/>
    <property type="match status" value="1"/>
</dbReference>
<dbReference type="Pfam" id="PF09511">
    <property type="entry name" value="RNA_lig_T4_1"/>
    <property type="match status" value="1"/>
</dbReference>
<dbReference type="Pfam" id="PF08303">
    <property type="entry name" value="tRNA_lig_kinase"/>
    <property type="match status" value="1"/>
</dbReference>
<dbReference type="InterPro" id="IPR036412">
    <property type="entry name" value="HAD-like_sf"/>
</dbReference>
<sequence length="1118" mass="128392">MSYVITAISKGVEFSPADNNNISEVLKKLPIRLGSFTVLSRSKATDFLFDIDLSKVEFDGKPEAKLIDDVEESIKKLLKSEEYKVANVDLIFQKNDEHRKNKKLIVFDMDSTLIQQEVIELIAAQAGVEKQVEEITTRAMNGELDFKQSLASRVALLRGIKSQSLWDDLKPQIQLTPGTKELCKVMKKQGCKLAVCSGGFLPLAEYVKEQLELDYAFANLLETETDSEGVEILSGKTIGEIVDGSRKRELLIQLSQENNVPLDKTVAVGDGANDLLMMHRAGYGIAWNAKPKVQLEAPCCLNSKTLKDALYIFEQAKQEQAAKDLVSSLIKQTKNERDAKSNHVRKIENTIAGTNIPILSWRFNEWDYYSKKVLLPTHARGLFTTIDGTIICRGYDKFFNLDEMSSLREGELNKNTKGPYTVTVKSNGCIVFISALNDGRLVVCSKHSTGIRTDLSRNHAMVAQEALEEQLKKNGLSSQDLGNFLYKYKITAVCEYCDDQFEEHVLEYKENKAGLYLHGLNMNTVNFKTYPMDRVTQFAKLFGFMETRYVTFDTFQETLAFMKECNKTGTYDNEEIEGFVVRCFKMFDGEYRDFFFKYKFEEPYLLYRELREITKQFITQGPENLKFGKHKLICMDYMKFVMPYLVADEKLKSDYLENKGIIDLRKKYFESKNTTSMQMINDELDMIDLEDEMKKLKFGKSKPNRYVLVTVATIGCGKTTTSVGLSYLYPDLIGHIQNDNIQTPGKDKLVVSALEVLARKPIVIMDKNNHKTAERKQIFDGFQRLNETIPKSKLKFICLNFLPQTPKKDEILWQLTRERVINRGDSHQSIKVEKDGVVNAEKIMRGFISRFQEVNKHTQPDSNFDYVIDLNVHGENSSLANIRTIVYKLQNIITDIEIKTPTEEEYQRAFEKAKAYKPTFTKTMTPIKRKPSYFAINITHKEKMLELIESYNIDFYERIKKANRVQNDFHITLVHSMMRKANNITREYWDLYNTTFKSDINKYTDIKIAIPENSKCPLSAEYTADIELEKLVWDSKVMCVEVKILGFYLNANQVNLPCANDYAHITIGTIDKTFPPSLSGAMLKHLYGNNESEKKKIQVVELTIKVVMKNLPLYVFMN</sequence>
<dbReference type="GO" id="GO:0006564">
    <property type="term" value="P:L-serine biosynthetic process"/>
    <property type="evidence" value="ECO:0007669"/>
    <property type="project" value="InterPro"/>
</dbReference>
<dbReference type="SFLD" id="SFLDG01136">
    <property type="entry name" value="C1.6:_Phosphoserine_Phosphatas"/>
    <property type="match status" value="1"/>
</dbReference>
<name>A0A9P7BEL4_9ASCO</name>
<evidence type="ECO:0000256" key="2">
    <source>
        <dbReference type="ARBA" id="ARBA00031693"/>
    </source>
</evidence>
<dbReference type="Gene3D" id="3.40.50.300">
    <property type="entry name" value="P-loop containing nucleotide triphosphate hydrolases"/>
    <property type="match status" value="1"/>
</dbReference>
<dbReference type="InterPro" id="IPR004469">
    <property type="entry name" value="PSP"/>
</dbReference>
<dbReference type="SUPFAM" id="SSF56784">
    <property type="entry name" value="HAD-like"/>
    <property type="match status" value="1"/>
</dbReference>
<feature type="active site" description="Nucleophile" evidence="3">
    <location>
        <position position="108"/>
    </location>
</feature>
<reference evidence="7" key="1">
    <citation type="submission" date="2020-11" db="EMBL/GenBank/DDBJ databases">
        <title>Kefir isolates.</title>
        <authorList>
            <person name="Marcisauskas S."/>
            <person name="Kim Y."/>
            <person name="Blasche S."/>
        </authorList>
    </citation>
    <scope>NUCLEOTIDE SEQUENCE</scope>
    <source>
        <strain evidence="7">Olga-1</strain>
    </source>
</reference>
<gene>
    <name evidence="7" type="ORF">C6P40_004999</name>
</gene>
<comment type="caution">
    <text evidence="7">The sequence shown here is derived from an EMBL/GenBank/DDBJ whole genome shotgun (WGS) entry which is preliminary data.</text>
</comment>
<dbReference type="SFLD" id="SFLDF00029">
    <property type="entry name" value="phosphoserine_phosphatase"/>
    <property type="match status" value="1"/>
</dbReference>
<dbReference type="InterPro" id="IPR027417">
    <property type="entry name" value="P-loop_NTPase"/>
</dbReference>
<dbReference type="AlphaFoldDB" id="A0A9P7BEL4"/>
<evidence type="ECO:0000313" key="8">
    <source>
        <dbReference type="Proteomes" id="UP000697127"/>
    </source>
</evidence>
<dbReference type="InterPro" id="IPR015966">
    <property type="entry name" value="tRNA_lig_kin_fungi"/>
</dbReference>
<dbReference type="EMBL" id="PUHW01000079">
    <property type="protein sequence ID" value="KAG0689462.1"/>
    <property type="molecule type" value="Genomic_DNA"/>
</dbReference>
<dbReference type="PANTHER" id="PTHR32004:SF1">
    <property type="entry name" value="TRNA LIGASE"/>
    <property type="match status" value="1"/>
</dbReference>
<dbReference type="InterPro" id="IPR015965">
    <property type="entry name" value="tRNA_lig_PDEase"/>
</dbReference>
<dbReference type="GO" id="GO:0005634">
    <property type="term" value="C:nucleus"/>
    <property type="evidence" value="ECO:0007669"/>
    <property type="project" value="TreeGrafter"/>
</dbReference>
<dbReference type="NCBIfam" id="TIGR00338">
    <property type="entry name" value="serB"/>
    <property type="match status" value="1"/>
</dbReference>
<feature type="domain" description="tRNA ligase kinase" evidence="5">
    <location>
        <begin position="707"/>
        <end position="872"/>
    </location>
</feature>
<dbReference type="SFLD" id="SFLDG01129">
    <property type="entry name" value="C1.5:_HAD__Beta-PGM__Phosphata"/>
    <property type="match status" value="1"/>
</dbReference>
<proteinExistence type="inferred from homology"/>
<dbReference type="SFLD" id="SFLDG01137">
    <property type="entry name" value="C1.6.1:_Phosphoserine_Phosphat"/>
    <property type="match status" value="1"/>
</dbReference>